<keyword evidence="2" id="KW-1185">Reference proteome</keyword>
<evidence type="ECO:0000313" key="2">
    <source>
        <dbReference type="Proteomes" id="UP000038045"/>
    </source>
</evidence>
<evidence type="ECO:0000256" key="1">
    <source>
        <dbReference type="SAM" id="MobiDB-lite"/>
    </source>
</evidence>
<sequence length="868" mass="90915">MGFGRPGNHAVPLVQRTGAGVGVQRVAGETGGLVDEGVDQGPAAAPLRRRHDDGIARRGVQALIVAPEALDEVADEGLWPGAVVDHPAVRGVDLGRGRVRHQPAPARRRPFRPPHAAVQSIDGLEIAFVERAQRHVCLNLPSPVSAHEYRHRHRSDHHPGHGRARADADPETPPARTDHPVLRRDVGALLLLRDARHPDLLPDTALPVQRRPGRFGLWLVHLAGLPAAAAGRDDGRPLHRHAQGRSLRRPAADGRLVGGLRPGRRRHGAGLGRLRPGQAAAAGQGRAAGRGRAQEALPGPVEPRVVDLSAQHSGRRRGVVHGSAQRPGGLGAGRRDHRVAGVHRLHHRQGLREPHPARAHDAGGGADLRLGGLLHPPDADGGAVPGRHHRHPGPTSGGGHHAHRLLDRRHGDGGADPVVQRRLHPDLRADHGGPVGLPGQAQHGSEPGAEVRPRPAAGRPGLHDRGVGRRDGRLGLPDADPAAGPALHVPHPGRAVPVAGGPVGDHQAVAGQGRQLHDGRVVPGLVHRPVRRRLDRRSGRDRNGRRPGAGPRGRPAHLAGGVRHAGRVGHGHRLVTAPARDLVRPIVVLAQQGNPGAAPLHLPPRDVLLEGDGRLAGADAGDGADLAGGRVGDFGVVPGVAEAELAARDAQFVGRNGDVQHQLVQRPVADIAHGGVTAFQGDDVDGVGDLVMAQADADDAFAPETLLIGQFGDPARFGMQVHIAAEDIAVGELGRGGEVAEVQLTDGALQPQAQLVVGRRGPGGQQARLGEEEALFLISVAGLADGRGFQPQAAFQRPFRVDAPRRLAEQFAARLLDLDRGGGQGLLDAVDGIGLVALHHVVGDFAARLEIHRRGPLIAHQAAQDGFG</sequence>
<feature type="region of interest" description="Disordered" evidence="1">
    <location>
        <begin position="229"/>
        <end position="482"/>
    </location>
</feature>
<feature type="compositionally biased region" description="Low complexity" evidence="1">
    <location>
        <begin position="546"/>
        <end position="562"/>
    </location>
</feature>
<proteinExistence type="predicted"/>
<reference evidence="3" key="1">
    <citation type="submission" date="2017-02" db="UniProtKB">
        <authorList>
            <consortium name="WormBaseParasite"/>
        </authorList>
    </citation>
    <scope>IDENTIFICATION</scope>
</reference>
<feature type="compositionally biased region" description="Basic residues" evidence="1">
    <location>
        <begin position="149"/>
        <end position="163"/>
    </location>
</feature>
<name>A0A0N5A111_PARTI</name>
<evidence type="ECO:0000313" key="3">
    <source>
        <dbReference type="WBParaSite" id="PTRK_0001529200.1"/>
    </source>
</evidence>
<feature type="compositionally biased region" description="Basic residues" evidence="1">
    <location>
        <begin position="238"/>
        <end position="248"/>
    </location>
</feature>
<feature type="compositionally biased region" description="Basic and acidic residues" evidence="1">
    <location>
        <begin position="350"/>
        <end position="361"/>
    </location>
</feature>
<feature type="compositionally biased region" description="Basic and acidic residues" evidence="1">
    <location>
        <begin position="404"/>
        <end position="413"/>
    </location>
</feature>
<organism evidence="2 3">
    <name type="scientific">Parastrongyloides trichosuri</name>
    <name type="common">Possum-specific nematode worm</name>
    <dbReference type="NCBI Taxonomy" id="131310"/>
    <lineage>
        <taxon>Eukaryota</taxon>
        <taxon>Metazoa</taxon>
        <taxon>Ecdysozoa</taxon>
        <taxon>Nematoda</taxon>
        <taxon>Chromadorea</taxon>
        <taxon>Rhabditida</taxon>
        <taxon>Tylenchina</taxon>
        <taxon>Panagrolaimomorpha</taxon>
        <taxon>Strongyloidoidea</taxon>
        <taxon>Strongyloididae</taxon>
        <taxon>Parastrongyloides</taxon>
    </lineage>
</organism>
<feature type="region of interest" description="Disordered" evidence="1">
    <location>
        <begin position="527"/>
        <end position="562"/>
    </location>
</feature>
<feature type="compositionally biased region" description="Low complexity" evidence="1">
    <location>
        <begin position="272"/>
        <end position="297"/>
    </location>
</feature>
<dbReference type="Proteomes" id="UP000038045">
    <property type="component" value="Unplaced"/>
</dbReference>
<feature type="region of interest" description="Disordered" evidence="1">
    <location>
        <begin position="148"/>
        <end position="179"/>
    </location>
</feature>
<feature type="compositionally biased region" description="Basic and acidic residues" evidence="1">
    <location>
        <begin position="461"/>
        <end position="473"/>
    </location>
</feature>
<feature type="compositionally biased region" description="Basic residues" evidence="1">
    <location>
        <begin position="335"/>
        <end position="349"/>
    </location>
</feature>
<dbReference type="WBParaSite" id="PTRK_0001529200.1">
    <property type="protein sequence ID" value="PTRK_0001529200.1"/>
    <property type="gene ID" value="PTRK_0001529200"/>
</dbReference>
<dbReference type="AlphaFoldDB" id="A0A0N5A111"/>
<accession>A0A0N5A111</accession>
<protein>
    <submittedName>
        <fullName evidence="3">LigA</fullName>
    </submittedName>
</protein>